<dbReference type="Gene3D" id="2.60.120.10">
    <property type="entry name" value="Jelly Rolls"/>
    <property type="match status" value="1"/>
</dbReference>
<dbReference type="Proteomes" id="UP001432322">
    <property type="component" value="Unassembled WGS sequence"/>
</dbReference>
<organism evidence="12 13">
    <name type="scientific">Pristionchus fissidentatus</name>
    <dbReference type="NCBI Taxonomy" id="1538716"/>
    <lineage>
        <taxon>Eukaryota</taxon>
        <taxon>Metazoa</taxon>
        <taxon>Ecdysozoa</taxon>
        <taxon>Nematoda</taxon>
        <taxon>Chromadorea</taxon>
        <taxon>Rhabditida</taxon>
        <taxon>Rhabditina</taxon>
        <taxon>Diplogasteromorpha</taxon>
        <taxon>Diplogasteroidea</taxon>
        <taxon>Neodiplogasteridae</taxon>
        <taxon>Pristionchus</taxon>
    </lineage>
</organism>
<feature type="binding site" evidence="10">
    <location>
        <position position="79"/>
    </location>
    <ligand>
        <name>Fe cation</name>
        <dbReference type="ChEBI" id="CHEBI:24875"/>
        <note>catalytic</note>
    </ligand>
</feature>
<evidence type="ECO:0000313" key="12">
    <source>
        <dbReference type="EMBL" id="GMT30424.1"/>
    </source>
</evidence>
<comment type="similarity">
    <text evidence="2 11">Belongs to the cysteine dioxygenase family.</text>
</comment>
<comment type="cofactor">
    <cofactor evidence="11">
        <name>Fe cation</name>
        <dbReference type="ChEBI" id="CHEBI:24875"/>
    </cofactor>
    <text evidence="11">Binds 1 Fe cation per subunit.</text>
</comment>
<dbReference type="SUPFAM" id="SSF51182">
    <property type="entry name" value="RmlC-like cupins"/>
    <property type="match status" value="1"/>
</dbReference>
<evidence type="ECO:0000256" key="9">
    <source>
        <dbReference type="PIRSR" id="PIRSR610300-50"/>
    </source>
</evidence>
<proteinExistence type="inferred from homology"/>
<evidence type="ECO:0000256" key="3">
    <source>
        <dbReference type="ARBA" id="ARBA00013133"/>
    </source>
</evidence>
<dbReference type="GO" id="GO:0017172">
    <property type="term" value="F:cysteine dioxygenase activity"/>
    <property type="evidence" value="ECO:0007669"/>
    <property type="project" value="UniProtKB-UniRule"/>
</dbReference>
<feature type="cross-link" description="3'-(S-cysteinyl)-tyrosine (Cys-Tyr)" evidence="9">
    <location>
        <begin position="86"/>
        <end position="154"/>
    </location>
</feature>
<evidence type="ECO:0000256" key="10">
    <source>
        <dbReference type="PIRSR" id="PIRSR610300-51"/>
    </source>
</evidence>
<dbReference type="InterPro" id="IPR010300">
    <property type="entry name" value="CDO_1"/>
</dbReference>
<dbReference type="GO" id="GO:0042412">
    <property type="term" value="P:taurine biosynthetic process"/>
    <property type="evidence" value="ECO:0007669"/>
    <property type="project" value="UniProtKB-UniRule"/>
</dbReference>
<dbReference type="EMBL" id="BTSY01000005">
    <property type="protein sequence ID" value="GMT30424.1"/>
    <property type="molecule type" value="Genomic_DNA"/>
</dbReference>
<dbReference type="AlphaFoldDB" id="A0AAV5WEG3"/>
<protein>
    <recommendedName>
        <fullName evidence="3 11">Cysteine dioxygenase</fullName>
        <ecNumber evidence="3 11">1.13.11.20</ecNumber>
    </recommendedName>
</protein>
<name>A0AAV5WEG3_9BILA</name>
<sequence>MNFNQLVAEICAAFEKDAVDSNQIKTLLNGYTSKREEWNKYAIFDEKQCTYTRNLVHRGNGKFNLLILCWGPNACTNVHDHPGASCFVKVLKGDLMETKFNFPEDGADRRLAPLVKIDEETCKENEVTFIDDSMGVHRMENPSHSEPAVSLHLYCPPYAECSMFDQRTSKKHIGKISFWSEYGTVSKDRCNSNA</sequence>
<keyword evidence="7 11" id="KW-0560">Oxidoreductase</keyword>
<dbReference type="PANTHER" id="PTHR12918:SF1">
    <property type="entry name" value="CYSTEINE DIOXYGENASE TYPE 1"/>
    <property type="match status" value="1"/>
</dbReference>
<keyword evidence="4 10" id="KW-0479">Metal-binding</keyword>
<evidence type="ECO:0000313" key="13">
    <source>
        <dbReference type="Proteomes" id="UP001432322"/>
    </source>
</evidence>
<evidence type="ECO:0000256" key="8">
    <source>
        <dbReference type="ARBA" id="ARBA00023004"/>
    </source>
</evidence>
<dbReference type="InterPro" id="IPR014710">
    <property type="entry name" value="RmlC-like_jellyroll"/>
</dbReference>
<evidence type="ECO:0000256" key="5">
    <source>
        <dbReference type="ARBA" id="ARBA00022784"/>
    </source>
</evidence>
<evidence type="ECO:0000256" key="7">
    <source>
        <dbReference type="ARBA" id="ARBA00023002"/>
    </source>
</evidence>
<gene>
    <name evidence="12" type="ORF">PFISCL1PPCAC_21721</name>
</gene>
<evidence type="ECO:0000256" key="2">
    <source>
        <dbReference type="ARBA" id="ARBA00006622"/>
    </source>
</evidence>
<dbReference type="PANTHER" id="PTHR12918">
    <property type="entry name" value="CYSTEINE DIOXYGENASE"/>
    <property type="match status" value="1"/>
</dbReference>
<dbReference type="GO" id="GO:0019448">
    <property type="term" value="P:L-cysteine catabolic process"/>
    <property type="evidence" value="ECO:0007669"/>
    <property type="project" value="TreeGrafter"/>
</dbReference>
<evidence type="ECO:0000256" key="6">
    <source>
        <dbReference type="ARBA" id="ARBA00022964"/>
    </source>
</evidence>
<feature type="non-terminal residue" evidence="12">
    <location>
        <position position="194"/>
    </location>
</feature>
<feature type="binding site" evidence="10">
    <location>
        <position position="81"/>
    </location>
    <ligand>
        <name>Fe cation</name>
        <dbReference type="ChEBI" id="CHEBI:24875"/>
        <note>catalytic</note>
    </ligand>
</feature>
<comment type="caution">
    <text evidence="12">The sequence shown here is derived from an EMBL/GenBank/DDBJ whole genome shotgun (WGS) entry which is preliminary data.</text>
</comment>
<accession>A0AAV5WEG3</accession>
<evidence type="ECO:0000256" key="1">
    <source>
        <dbReference type="ARBA" id="ARBA00004759"/>
    </source>
</evidence>
<keyword evidence="6 11" id="KW-0223">Dioxygenase</keyword>
<feature type="binding site" evidence="10">
    <location>
        <position position="137"/>
    </location>
    <ligand>
        <name>Fe cation</name>
        <dbReference type="ChEBI" id="CHEBI:24875"/>
        <note>catalytic</note>
    </ligand>
</feature>
<dbReference type="EC" id="1.13.11.20" evidence="3 11"/>
<dbReference type="Pfam" id="PF05995">
    <property type="entry name" value="CDO_I"/>
    <property type="match status" value="1"/>
</dbReference>
<evidence type="ECO:0000256" key="4">
    <source>
        <dbReference type="ARBA" id="ARBA00022723"/>
    </source>
</evidence>
<comment type="catalytic activity">
    <reaction evidence="11">
        <text>L-cysteine + O2 = 3-sulfino-L-alanine + H(+)</text>
        <dbReference type="Rhea" id="RHEA:20441"/>
        <dbReference type="ChEBI" id="CHEBI:15378"/>
        <dbReference type="ChEBI" id="CHEBI:15379"/>
        <dbReference type="ChEBI" id="CHEBI:35235"/>
        <dbReference type="ChEBI" id="CHEBI:61085"/>
        <dbReference type="EC" id="1.13.11.20"/>
    </reaction>
</comment>
<keyword evidence="13" id="KW-1185">Reference proteome</keyword>
<keyword evidence="5 9" id="KW-0883">Thioether bond</keyword>
<evidence type="ECO:0000256" key="11">
    <source>
        <dbReference type="RuleBase" id="RU366010"/>
    </source>
</evidence>
<comment type="pathway">
    <text evidence="1 11">Organosulfur biosynthesis; taurine biosynthesis; hypotaurine from L-cysteine: step 1/2.</text>
</comment>
<reference evidence="12" key="1">
    <citation type="submission" date="2023-10" db="EMBL/GenBank/DDBJ databases">
        <title>Genome assembly of Pristionchus species.</title>
        <authorList>
            <person name="Yoshida K."/>
            <person name="Sommer R.J."/>
        </authorList>
    </citation>
    <scope>NUCLEOTIDE SEQUENCE</scope>
    <source>
        <strain evidence="12">RS5133</strain>
    </source>
</reference>
<keyword evidence="8 10" id="KW-0408">Iron</keyword>
<dbReference type="GO" id="GO:0008198">
    <property type="term" value="F:ferrous iron binding"/>
    <property type="evidence" value="ECO:0007669"/>
    <property type="project" value="TreeGrafter"/>
</dbReference>
<dbReference type="InterPro" id="IPR011051">
    <property type="entry name" value="RmlC_Cupin_sf"/>
</dbReference>
<dbReference type="CDD" id="cd10548">
    <property type="entry name" value="cupin_CDO"/>
    <property type="match status" value="1"/>
</dbReference>